<organism evidence="1 2">
    <name type="scientific">Sedimentibacter hydroxybenzoicus DSM 7310</name>
    <dbReference type="NCBI Taxonomy" id="1123245"/>
    <lineage>
        <taxon>Bacteria</taxon>
        <taxon>Bacillati</taxon>
        <taxon>Bacillota</taxon>
        <taxon>Tissierellia</taxon>
        <taxon>Sedimentibacter</taxon>
    </lineage>
</organism>
<proteinExistence type="predicted"/>
<keyword evidence="2" id="KW-1185">Reference proteome</keyword>
<dbReference type="EMBL" id="JACBNQ010000004">
    <property type="protein sequence ID" value="NYB73773.1"/>
    <property type="molecule type" value="Genomic_DNA"/>
</dbReference>
<evidence type="ECO:0000313" key="2">
    <source>
        <dbReference type="Proteomes" id="UP000611629"/>
    </source>
</evidence>
<accession>A0A974BIF9</accession>
<name>A0A974BIF9_SEDHY</name>
<sequence>MIKENSLFFATDFPQEQIFILAVIGESVPNLSYDEVQLTFYTGYQGTGKMIWFDTFIVEDYILEDREDLQEIVENYFEKDETLSMAKRALEER</sequence>
<dbReference type="AlphaFoldDB" id="A0A974BIF9"/>
<evidence type="ECO:0000313" key="1">
    <source>
        <dbReference type="EMBL" id="NYB73773.1"/>
    </source>
</evidence>
<comment type="caution">
    <text evidence="1">The sequence shown here is derived from an EMBL/GenBank/DDBJ whole genome shotgun (WGS) entry which is preliminary data.</text>
</comment>
<protein>
    <submittedName>
        <fullName evidence="1">Uncharacterized protein</fullName>
    </submittedName>
</protein>
<reference evidence="1" key="1">
    <citation type="submission" date="2020-07" db="EMBL/GenBank/DDBJ databases">
        <title>Genomic analysis of a strain of Sedimentibacter Hydroxybenzoicus DSM7310.</title>
        <authorList>
            <person name="Ma S."/>
        </authorList>
    </citation>
    <scope>NUCLEOTIDE SEQUENCE</scope>
    <source>
        <strain evidence="1">DSM 7310</strain>
    </source>
</reference>
<dbReference type="RefSeq" id="WP_179237468.1">
    <property type="nucleotide sequence ID" value="NZ_JACBNQ010000004.1"/>
</dbReference>
<dbReference type="Proteomes" id="UP000611629">
    <property type="component" value="Unassembled WGS sequence"/>
</dbReference>
<gene>
    <name evidence="1" type="ORF">HZF24_06415</name>
</gene>